<feature type="compositionally biased region" description="Low complexity" evidence="1">
    <location>
        <begin position="150"/>
        <end position="170"/>
    </location>
</feature>
<sequence>MCQFSRIARACGHFEDENITFGDQCKTVCEASKTNTKALGRAGSCSRCRRKIARQTKQPGGQSNRLTVSAIIDQLRTLQVSAQPAPHGEKLPLKQQPAAPKEKPAPNHPVPKEKQALKPVAPGQKPQAHQVATRPADPRPGQKPAPAPPSSSSGRTGQGATTTGTPSAAARVVSAGTSQPRQGNRSVPPG</sequence>
<keyword evidence="3" id="KW-1185">Reference proteome</keyword>
<name>A0AAD4F2D0_9PEZI</name>
<evidence type="ECO:0000256" key="1">
    <source>
        <dbReference type="SAM" id="MobiDB-lite"/>
    </source>
</evidence>
<feature type="compositionally biased region" description="Basic and acidic residues" evidence="1">
    <location>
        <begin position="100"/>
        <end position="116"/>
    </location>
</feature>
<gene>
    <name evidence="2" type="ORF">NEMBOFW57_001822</name>
</gene>
<organism evidence="2 3">
    <name type="scientific">Staphylotrichum longicolle</name>
    <dbReference type="NCBI Taxonomy" id="669026"/>
    <lineage>
        <taxon>Eukaryota</taxon>
        <taxon>Fungi</taxon>
        <taxon>Dikarya</taxon>
        <taxon>Ascomycota</taxon>
        <taxon>Pezizomycotina</taxon>
        <taxon>Sordariomycetes</taxon>
        <taxon>Sordariomycetidae</taxon>
        <taxon>Sordariales</taxon>
        <taxon>Chaetomiaceae</taxon>
        <taxon>Staphylotrichum</taxon>
    </lineage>
</organism>
<feature type="region of interest" description="Disordered" evidence="1">
    <location>
        <begin position="82"/>
        <end position="190"/>
    </location>
</feature>
<dbReference type="AlphaFoldDB" id="A0AAD4F2D0"/>
<dbReference type="Proteomes" id="UP001197093">
    <property type="component" value="Unassembled WGS sequence"/>
</dbReference>
<proteinExistence type="predicted"/>
<evidence type="ECO:0000313" key="2">
    <source>
        <dbReference type="EMBL" id="KAG7291801.1"/>
    </source>
</evidence>
<feature type="compositionally biased region" description="Polar residues" evidence="1">
    <location>
        <begin position="175"/>
        <end position="190"/>
    </location>
</feature>
<reference evidence="2" key="1">
    <citation type="submission" date="2023-02" db="EMBL/GenBank/DDBJ databases">
        <authorList>
            <person name="Palmer J.M."/>
        </authorList>
    </citation>
    <scope>NUCLEOTIDE SEQUENCE</scope>
    <source>
        <strain evidence="2">FW57</strain>
    </source>
</reference>
<accession>A0AAD4F2D0</accession>
<evidence type="ECO:0000313" key="3">
    <source>
        <dbReference type="Proteomes" id="UP001197093"/>
    </source>
</evidence>
<dbReference type="EMBL" id="JAHCVI010000001">
    <property type="protein sequence ID" value="KAG7291801.1"/>
    <property type="molecule type" value="Genomic_DNA"/>
</dbReference>
<protein>
    <submittedName>
        <fullName evidence="2">Uncharacterized protein</fullName>
    </submittedName>
</protein>
<comment type="caution">
    <text evidence="2">The sequence shown here is derived from an EMBL/GenBank/DDBJ whole genome shotgun (WGS) entry which is preliminary data.</text>
</comment>